<name>A0A6P0HLD8_9ACTN</name>
<keyword evidence="1" id="KW-0472">Membrane</keyword>
<sequence>MKGWGAPAALVLLVAGPASLVALPRFFGLPAASSVDAVLAPSSAVAAWFVALAALAVAREPASDLVIAAPRRAKLTNLARIAATYGLGVAACLAAGASAAPLVTSSATFLAQGLVVASLTTLDVAWVVPTVHLTSAASLGAAGRADVAPWAWPVMVEPPMETAVAALLAVALGLVAWGRRLRLR</sequence>
<keyword evidence="1" id="KW-1133">Transmembrane helix</keyword>
<evidence type="ECO:0000313" key="2">
    <source>
        <dbReference type="EMBL" id="NEN79488.1"/>
    </source>
</evidence>
<organism evidence="2 3">
    <name type="scientific">Nocardioides zeae</name>
    <dbReference type="NCBI Taxonomy" id="1457234"/>
    <lineage>
        <taxon>Bacteria</taxon>
        <taxon>Bacillati</taxon>
        <taxon>Actinomycetota</taxon>
        <taxon>Actinomycetes</taxon>
        <taxon>Propionibacteriales</taxon>
        <taxon>Nocardioidaceae</taxon>
        <taxon>Nocardioides</taxon>
    </lineage>
</organism>
<gene>
    <name evidence="2" type="ORF">G3T38_14495</name>
</gene>
<feature type="transmembrane region" description="Helical" evidence="1">
    <location>
        <begin position="78"/>
        <end position="100"/>
    </location>
</feature>
<evidence type="ECO:0000313" key="3">
    <source>
        <dbReference type="Proteomes" id="UP000468687"/>
    </source>
</evidence>
<keyword evidence="1" id="KW-0812">Transmembrane</keyword>
<dbReference type="AlphaFoldDB" id="A0A6P0HLD8"/>
<feature type="transmembrane region" description="Helical" evidence="1">
    <location>
        <begin position="160"/>
        <end position="178"/>
    </location>
</feature>
<evidence type="ECO:0000256" key="1">
    <source>
        <dbReference type="SAM" id="Phobius"/>
    </source>
</evidence>
<proteinExistence type="predicted"/>
<keyword evidence="3" id="KW-1185">Reference proteome</keyword>
<accession>A0A6P0HLD8</accession>
<dbReference type="Proteomes" id="UP000468687">
    <property type="component" value="Unassembled WGS sequence"/>
</dbReference>
<dbReference type="EMBL" id="JAAGXA010000010">
    <property type="protein sequence ID" value="NEN79488.1"/>
    <property type="molecule type" value="Genomic_DNA"/>
</dbReference>
<dbReference type="RefSeq" id="WP_163773042.1">
    <property type="nucleotide sequence ID" value="NZ_JAAGXA010000010.1"/>
</dbReference>
<feature type="transmembrane region" description="Helical" evidence="1">
    <location>
        <begin position="38"/>
        <end position="58"/>
    </location>
</feature>
<protein>
    <submittedName>
        <fullName evidence="2">Uncharacterized protein</fullName>
    </submittedName>
</protein>
<comment type="caution">
    <text evidence="2">The sequence shown here is derived from an EMBL/GenBank/DDBJ whole genome shotgun (WGS) entry which is preliminary data.</text>
</comment>
<reference evidence="2 3" key="1">
    <citation type="journal article" date="2014" name="Int. J. Syst. Evol. Microbiol.">
        <title>Nocardioides zeae sp. nov., isolated from the stem of Zea mays.</title>
        <authorList>
            <person name="Glaeser S.P."/>
            <person name="McInroy J.A."/>
            <person name="Busse H.J."/>
            <person name="Kampfer P."/>
        </authorList>
    </citation>
    <scope>NUCLEOTIDE SEQUENCE [LARGE SCALE GENOMIC DNA]</scope>
    <source>
        <strain evidence="2 3">JCM 30728</strain>
    </source>
</reference>